<dbReference type="Pfam" id="PF02399">
    <property type="entry name" value="Herpes_ori_bp"/>
    <property type="match status" value="1"/>
</dbReference>
<evidence type="ECO:0000313" key="2">
    <source>
        <dbReference type="EMBL" id="GES95183.1"/>
    </source>
</evidence>
<dbReference type="InterPro" id="IPR003450">
    <property type="entry name" value="Replication_origin-bd"/>
</dbReference>
<proteinExistence type="predicted"/>
<evidence type="ECO:0000259" key="1">
    <source>
        <dbReference type="Pfam" id="PF02399"/>
    </source>
</evidence>
<dbReference type="GO" id="GO:0006260">
    <property type="term" value="P:DNA replication"/>
    <property type="evidence" value="ECO:0007669"/>
    <property type="project" value="InterPro"/>
</dbReference>
<comment type="caution">
    <text evidence="2">The sequence shown here is derived from an EMBL/GenBank/DDBJ whole genome shotgun (WGS) entry which is preliminary data.</text>
</comment>
<feature type="domain" description="Replication origin-binding protein" evidence="1">
    <location>
        <begin position="296"/>
        <end position="411"/>
    </location>
</feature>
<evidence type="ECO:0000313" key="3">
    <source>
        <dbReference type="Proteomes" id="UP000615446"/>
    </source>
</evidence>
<dbReference type="Proteomes" id="UP000615446">
    <property type="component" value="Unassembled WGS sequence"/>
</dbReference>
<dbReference type="EMBL" id="BLAL01000239">
    <property type="protein sequence ID" value="GES95183.1"/>
    <property type="molecule type" value="Genomic_DNA"/>
</dbReference>
<name>A0A8H3LUJ7_9GLOM</name>
<sequence length="733" mass="84935">MKKPLAYDRAPKFSVTDDISEVYGLPGIHECINGQKPLRAVIDIDASKEDMETASVKRQEVFIRICCSFIRALYQILDCGWEDILKGLVIATSSDPSKCSYYILYAPALIIDHYELKSLTELVYTITSEKFGKYIDRRLPGQNFNIRLIGLAKKGRVKRIFQFSLDNGKDSENFIYFNWKALLECPLCKRIHDKDQRWFSCVCASSGKFIVKCFRQNSDEPGEVFKCDPSIAEKIRQENKKLSSSPSIRKVKGLGFPRAFVKLPSWAKYNEALTAIETYEERYVRPLSDEGIFILNLKSYFDIDSNINLPDHKMVVCQIESLHRITNKCKCSKKCKCFPIKYDLWLDEIVSIIAQAQSHLARQSIEKLYKLIQEARCIIVMNNDLTDLNIEWIKTLRKDIPLSIIHNTFQPQRDVQEIVRALKTDFPELQIKKYHGKSDPVKKAHDFSNVEESWSNVDLVVYTNTLKIVVSYTNPKFKQAFYLFNSYIEINARTNQMLFSFMLEKFHSRRLFGWRMVDFLRETGMIISIIESDPKSNENTLSQVVKAKCSVVKADEISDITNANILDHETAEFLESKPRKTLEEMHSLDRHHIVDCYGISPESLTENFISKEDRLTTATRADWHRICLELLRICTLVRDIDDRIRYKADEVKTCMGSPESTSYLQGLVLKMARVLKFKAIDKNRRHYHLENGEDTQYGYSKLPPDELIDNFTSSSKVDNTQITEDIQDIFDIC</sequence>
<dbReference type="OrthoDB" id="2373574at2759"/>
<dbReference type="GO" id="GO:0003688">
    <property type="term" value="F:DNA replication origin binding"/>
    <property type="evidence" value="ECO:0007669"/>
    <property type="project" value="InterPro"/>
</dbReference>
<organism evidence="2 3">
    <name type="scientific">Rhizophagus clarus</name>
    <dbReference type="NCBI Taxonomy" id="94130"/>
    <lineage>
        <taxon>Eukaryota</taxon>
        <taxon>Fungi</taxon>
        <taxon>Fungi incertae sedis</taxon>
        <taxon>Mucoromycota</taxon>
        <taxon>Glomeromycotina</taxon>
        <taxon>Glomeromycetes</taxon>
        <taxon>Glomerales</taxon>
        <taxon>Glomeraceae</taxon>
        <taxon>Rhizophagus</taxon>
    </lineage>
</organism>
<reference evidence="2" key="1">
    <citation type="submission" date="2019-10" db="EMBL/GenBank/DDBJ databases">
        <title>Conservation and host-specific expression of non-tandemly repeated heterogenous ribosome RNA gene in arbuscular mycorrhizal fungi.</title>
        <authorList>
            <person name="Maeda T."/>
            <person name="Kobayashi Y."/>
            <person name="Nakagawa T."/>
            <person name="Ezawa T."/>
            <person name="Yamaguchi K."/>
            <person name="Bino T."/>
            <person name="Nishimoto Y."/>
            <person name="Shigenobu S."/>
            <person name="Kawaguchi M."/>
        </authorList>
    </citation>
    <scope>NUCLEOTIDE SEQUENCE</scope>
    <source>
        <strain evidence="2">HR1</strain>
    </source>
</reference>
<dbReference type="AlphaFoldDB" id="A0A8H3LUJ7"/>
<accession>A0A8H3LUJ7</accession>
<gene>
    <name evidence="2" type="ORF">RCL2_002186700</name>
</gene>
<protein>
    <recommendedName>
        <fullName evidence="1">Replication origin-binding protein domain-containing protein</fullName>
    </recommendedName>
</protein>
<dbReference type="GO" id="GO:0005524">
    <property type="term" value="F:ATP binding"/>
    <property type="evidence" value="ECO:0007669"/>
    <property type="project" value="InterPro"/>
</dbReference>